<evidence type="ECO:0000256" key="2">
    <source>
        <dbReference type="ARBA" id="ARBA00023224"/>
    </source>
</evidence>
<feature type="domain" description="IRS-type PTB" evidence="5">
    <location>
        <begin position="137"/>
        <end position="241"/>
    </location>
</feature>
<dbReference type="FunFam" id="2.30.29.30:FF:000029">
    <property type="entry name" value="Insulin receptor substrate 1"/>
    <property type="match status" value="1"/>
</dbReference>
<dbReference type="GO" id="GO:0005886">
    <property type="term" value="C:plasma membrane"/>
    <property type="evidence" value="ECO:0007669"/>
    <property type="project" value="TreeGrafter"/>
</dbReference>
<dbReference type="Proteomes" id="UP001230051">
    <property type="component" value="Unassembled WGS sequence"/>
</dbReference>
<dbReference type="EMBL" id="JAGXEW010000042">
    <property type="protein sequence ID" value="KAK1153262.1"/>
    <property type="molecule type" value="Genomic_DNA"/>
</dbReference>
<comment type="caution">
    <text evidence="6">The sequence shown here is derived from an EMBL/GenBank/DDBJ whole genome shotgun (WGS) entry which is preliminary data.</text>
</comment>
<accession>A0AAD8CN65</accession>
<dbReference type="SMART" id="SM00310">
    <property type="entry name" value="PTBI"/>
    <property type="match status" value="1"/>
</dbReference>
<organism evidence="6 7">
    <name type="scientific">Acipenser oxyrinchus oxyrinchus</name>
    <dbReference type="NCBI Taxonomy" id="40147"/>
    <lineage>
        <taxon>Eukaryota</taxon>
        <taxon>Metazoa</taxon>
        <taxon>Chordata</taxon>
        <taxon>Craniata</taxon>
        <taxon>Vertebrata</taxon>
        <taxon>Euteleostomi</taxon>
        <taxon>Actinopterygii</taxon>
        <taxon>Chondrostei</taxon>
        <taxon>Acipenseriformes</taxon>
        <taxon>Acipenseridae</taxon>
        <taxon>Acipenser</taxon>
    </lineage>
</organism>
<keyword evidence="7" id="KW-1185">Reference proteome</keyword>
<dbReference type="PROSITE" id="PS50003">
    <property type="entry name" value="PH_DOMAIN"/>
    <property type="match status" value="1"/>
</dbReference>
<feature type="compositionally biased region" description="Polar residues" evidence="3">
    <location>
        <begin position="312"/>
        <end position="327"/>
    </location>
</feature>
<feature type="compositionally biased region" description="Low complexity" evidence="3">
    <location>
        <begin position="697"/>
        <end position="717"/>
    </location>
</feature>
<keyword evidence="1" id="KW-0597">Phosphoprotein</keyword>
<dbReference type="PANTHER" id="PTHR10614:SF9">
    <property type="entry name" value="INSULIN RECEPTOR SUBSTRATE 1-B ISOFORM X1"/>
    <property type="match status" value="1"/>
</dbReference>
<evidence type="ECO:0000313" key="6">
    <source>
        <dbReference type="EMBL" id="KAK1153262.1"/>
    </source>
</evidence>
<dbReference type="GO" id="GO:0005158">
    <property type="term" value="F:insulin receptor binding"/>
    <property type="evidence" value="ECO:0007669"/>
    <property type="project" value="InterPro"/>
</dbReference>
<dbReference type="Gene3D" id="2.30.29.30">
    <property type="entry name" value="Pleckstrin-homology domain (PH domain)/Phosphotyrosine-binding domain (PTB)"/>
    <property type="match status" value="2"/>
</dbReference>
<feature type="region of interest" description="Disordered" evidence="3">
    <location>
        <begin position="242"/>
        <end position="357"/>
    </location>
</feature>
<dbReference type="PROSITE" id="PS51064">
    <property type="entry name" value="IRS_PTB"/>
    <property type="match status" value="1"/>
</dbReference>
<evidence type="ECO:0000259" key="4">
    <source>
        <dbReference type="PROSITE" id="PS50003"/>
    </source>
</evidence>
<feature type="compositionally biased region" description="Polar residues" evidence="3">
    <location>
        <begin position="525"/>
        <end position="537"/>
    </location>
</feature>
<reference evidence="6" key="1">
    <citation type="submission" date="2022-02" db="EMBL/GenBank/DDBJ databases">
        <title>Atlantic sturgeon de novo genome assembly.</title>
        <authorList>
            <person name="Stock M."/>
            <person name="Klopp C."/>
            <person name="Guiguen Y."/>
            <person name="Cabau C."/>
            <person name="Parinello H."/>
            <person name="Santidrian Yebra-Pimentel E."/>
            <person name="Kuhl H."/>
            <person name="Dirks R.P."/>
            <person name="Guessner J."/>
            <person name="Wuertz S."/>
            <person name="Du K."/>
            <person name="Schartl M."/>
        </authorList>
    </citation>
    <scope>NUCLEOTIDE SEQUENCE</scope>
    <source>
        <strain evidence="6">STURGEONOMICS-FGT-2020</strain>
        <tissue evidence="6">Whole blood</tissue>
    </source>
</reference>
<dbReference type="SMART" id="SM01244">
    <property type="entry name" value="IRS"/>
    <property type="match status" value="1"/>
</dbReference>
<feature type="region of interest" description="Disordered" evidence="3">
    <location>
        <begin position="376"/>
        <end position="539"/>
    </location>
</feature>
<dbReference type="InterPro" id="IPR001849">
    <property type="entry name" value="PH_domain"/>
</dbReference>
<evidence type="ECO:0000256" key="1">
    <source>
        <dbReference type="ARBA" id="ARBA00022553"/>
    </source>
</evidence>
<dbReference type="PANTHER" id="PTHR10614">
    <property type="entry name" value="INSULIN RECEPTOR SUBSTRATE"/>
    <property type="match status" value="1"/>
</dbReference>
<proteinExistence type="predicted"/>
<dbReference type="SUPFAM" id="SSF50729">
    <property type="entry name" value="PH domain-like"/>
    <property type="match status" value="2"/>
</dbReference>
<protein>
    <submittedName>
        <fullName evidence="6">Insulin receptor substrate 1-B-like</fullName>
    </submittedName>
</protein>
<evidence type="ECO:0000256" key="3">
    <source>
        <dbReference type="SAM" id="MobiDB-lite"/>
    </source>
</evidence>
<feature type="compositionally biased region" description="Basic and acidic residues" evidence="3">
    <location>
        <begin position="450"/>
        <end position="460"/>
    </location>
</feature>
<evidence type="ECO:0000259" key="5">
    <source>
        <dbReference type="PROSITE" id="PS51064"/>
    </source>
</evidence>
<dbReference type="InterPro" id="IPR011993">
    <property type="entry name" value="PH-like_dom_sf"/>
</dbReference>
<dbReference type="Pfam" id="PF00169">
    <property type="entry name" value="PH"/>
    <property type="match status" value="1"/>
</dbReference>
<dbReference type="GO" id="GO:0043548">
    <property type="term" value="F:phosphatidylinositol 3-kinase binding"/>
    <property type="evidence" value="ECO:0007669"/>
    <property type="project" value="TreeGrafter"/>
</dbReference>
<feature type="domain" description="PH" evidence="4">
    <location>
        <begin position="13"/>
        <end position="115"/>
    </location>
</feature>
<dbReference type="AlphaFoldDB" id="A0AAD8CN65"/>
<feature type="region of interest" description="Disordered" evidence="3">
    <location>
        <begin position="670"/>
        <end position="875"/>
    </location>
</feature>
<dbReference type="SMART" id="SM00233">
    <property type="entry name" value="PH"/>
    <property type="match status" value="1"/>
</dbReference>
<dbReference type="CDD" id="cd01257">
    <property type="entry name" value="PH_IRS"/>
    <property type="match status" value="1"/>
</dbReference>
<dbReference type="CDD" id="cd01204">
    <property type="entry name" value="PTB_IRS"/>
    <property type="match status" value="1"/>
</dbReference>
<dbReference type="GO" id="GO:0005829">
    <property type="term" value="C:cytosol"/>
    <property type="evidence" value="ECO:0007669"/>
    <property type="project" value="TreeGrafter"/>
</dbReference>
<name>A0AAD8CN65_ACIOX</name>
<evidence type="ECO:0000313" key="7">
    <source>
        <dbReference type="Proteomes" id="UP001230051"/>
    </source>
</evidence>
<dbReference type="InterPro" id="IPR039011">
    <property type="entry name" value="IRS"/>
</dbReference>
<keyword evidence="6" id="KW-0675">Receptor</keyword>
<sequence>MENQAPEQFYYDDVRKSGYLRKQKSMHKRYFVLRGASERGPARLEYYENEKKFRAKAPVPKKALNLETCFNINKRADSKNKHLIVVYTREESFCIAAESEAEQEGWYEAMVKLQCKSKVHVESPEYGVVSETPGPAFKEVWQVKVWPKGLGQAKNLVGIYRLCLTEKTVNFVKLNSDAAAVVLQLLNVRRCGHSENFFFVEVGRSAVTGPGEFWMQVEDSVVAQNMHETLLEAMKSLSEEFRQRSKSQSCSTSSNPITVPSRRHHPNPPPSQVGFPRRSRTDTSSTSSNPSPTPAPKNGHPHAGDGPRTEGASPNGTCSSSATTTPAVRSVRPSVKTPLGLAKSTPSPAPGSACLASSSTLGSECAYARELCAGGASAGGFPGDYGSSDEYDSSPGEHSQSRSLTPDILGGYHPLGEADYIAMGRQDGRGGGPANPPPSQPPRRVLRRSSSRESETERRLQSKRASLPPMSLEKLTPGLPRRRVAQDLGAAGEEGEEDYAVMSRGASQRSFAPRVAGGSYLDLPGSQSQASEAQPTRDNGYMAMLPGVANGGQDERAAGQVVKPDDYMAMTPNSSVSPPHQINPLPSDGYMMMSPNGSCSPDQKGGTWGVHPLAGAGGSSVDSKAGSDYMNMSPVSCRSSCSTPPDVLLPDPPKMVYSYYSLPRSYKHAPPARFEGGAQTPPPAADNPGRSCVTGQSSSRLLSSSSSFSSSASSESLGEAEERPGRSFSGAAGNGNGQRRGGRGGQRSRPVSLFIDVSKASTLPRVRETPLPPEPKSPGEYVSIEFRGGASGELGPSVRLLRRPPPCLTGYHDPLQQDPLGSEYVSMDLGPPLALPGNPTVEERRPVLSKSSPQAGPASEAASVPCLRALPPESPTFEDYTEMAFSAGSLTPKSASPKEEPAGGQASLGQVFPLPKLSPNPDQGAKVIRADSRRRHCSETFLQQHNPPPLVFADHPQVTKRLGFESVWGKGEAGSEPNPQSCLLLYPSAAAPPPPASVSMEQGLNYIDLDLASKELAHPALEGAASGQPAPPRLYSSPLSNGGAPSLAVNTYASIDFHKSEELRSHQSSGKDGTGETGMGLDSFVCETVFVNVLFVSPSPCCFEKFCSAGFCVLLLQCVFF</sequence>
<dbReference type="InterPro" id="IPR002404">
    <property type="entry name" value="IRS_PTB"/>
</dbReference>
<dbReference type="PRINTS" id="PR00628">
    <property type="entry name" value="INSULINRSI"/>
</dbReference>
<dbReference type="Pfam" id="PF02174">
    <property type="entry name" value="IRS"/>
    <property type="match status" value="1"/>
</dbReference>
<keyword evidence="2" id="KW-0807">Transducer</keyword>
<feature type="region of interest" description="Disordered" evidence="3">
    <location>
        <begin position="888"/>
        <end position="924"/>
    </location>
</feature>
<feature type="compositionally biased region" description="Gly residues" evidence="3">
    <location>
        <begin position="732"/>
        <end position="745"/>
    </location>
</feature>
<dbReference type="GO" id="GO:0008286">
    <property type="term" value="P:insulin receptor signaling pathway"/>
    <property type="evidence" value="ECO:0007669"/>
    <property type="project" value="InterPro"/>
</dbReference>
<gene>
    <name evidence="6" type="primary">irs1-b</name>
    <name evidence="6" type="ORF">AOXY_G30164</name>
</gene>